<reference evidence="2 3" key="1">
    <citation type="journal article" date="2014" name="Nat. Genet.">
        <title>Genome and transcriptome of the porcine whipworm Trichuris suis.</title>
        <authorList>
            <person name="Jex A.R."/>
            <person name="Nejsum P."/>
            <person name="Schwarz E.M."/>
            <person name="Hu L."/>
            <person name="Young N.D."/>
            <person name="Hall R.S."/>
            <person name="Korhonen P.K."/>
            <person name="Liao S."/>
            <person name="Thamsborg S."/>
            <person name="Xia J."/>
            <person name="Xu P."/>
            <person name="Wang S."/>
            <person name="Scheerlinck J.P."/>
            <person name="Hofmann A."/>
            <person name="Sternberg P.W."/>
            <person name="Wang J."/>
            <person name="Gasser R.B."/>
        </authorList>
    </citation>
    <scope>NUCLEOTIDE SEQUENCE [LARGE SCALE GENOMIC DNA]</scope>
    <source>
        <strain evidence="2">DCEP-RM93M</strain>
    </source>
</reference>
<organism evidence="2 3">
    <name type="scientific">Trichuris suis</name>
    <name type="common">pig whipworm</name>
    <dbReference type="NCBI Taxonomy" id="68888"/>
    <lineage>
        <taxon>Eukaryota</taxon>
        <taxon>Metazoa</taxon>
        <taxon>Ecdysozoa</taxon>
        <taxon>Nematoda</taxon>
        <taxon>Enoplea</taxon>
        <taxon>Dorylaimia</taxon>
        <taxon>Trichinellida</taxon>
        <taxon>Trichuridae</taxon>
        <taxon>Trichuris</taxon>
    </lineage>
</organism>
<dbReference type="GO" id="GO:0008270">
    <property type="term" value="F:zinc ion binding"/>
    <property type="evidence" value="ECO:0007669"/>
    <property type="project" value="InterPro"/>
</dbReference>
<protein>
    <recommendedName>
        <fullName evidence="1">CCHC-type domain-containing protein</fullName>
    </recommendedName>
</protein>
<dbReference type="PANTHER" id="PTHR47331">
    <property type="entry name" value="PHD-TYPE DOMAIN-CONTAINING PROTEIN"/>
    <property type="match status" value="1"/>
</dbReference>
<name>A0A085LTB5_9BILA</name>
<dbReference type="AlphaFoldDB" id="A0A085LTB5"/>
<dbReference type="Proteomes" id="UP000030764">
    <property type="component" value="Unassembled WGS sequence"/>
</dbReference>
<evidence type="ECO:0000313" key="3">
    <source>
        <dbReference type="Proteomes" id="UP000030764"/>
    </source>
</evidence>
<feature type="domain" description="CCHC-type" evidence="1">
    <location>
        <begin position="149"/>
        <end position="164"/>
    </location>
</feature>
<feature type="domain" description="CCHC-type" evidence="1">
    <location>
        <begin position="182"/>
        <end position="198"/>
    </location>
</feature>
<dbReference type="InterPro" id="IPR001878">
    <property type="entry name" value="Znf_CCHC"/>
</dbReference>
<gene>
    <name evidence="2" type="ORF">M513_10925</name>
</gene>
<proteinExistence type="predicted"/>
<dbReference type="GO" id="GO:0003676">
    <property type="term" value="F:nucleic acid binding"/>
    <property type="evidence" value="ECO:0007669"/>
    <property type="project" value="InterPro"/>
</dbReference>
<keyword evidence="3" id="KW-1185">Reference proteome</keyword>
<dbReference type="PANTHER" id="PTHR47331:SF1">
    <property type="entry name" value="GAG-LIKE PROTEIN"/>
    <property type="match status" value="1"/>
</dbReference>
<sequence length="375" mass="42298">MDMSPVKPGNANDVNRFFYEIHGTVTTLRAYEATSELSSRTTLQIVVSKLDRRMQYAWQSDSTICDPERLHCVNANSVHGLEGGSVIKRHPILATLCDFNEWLAEIVAVHNNVQANSKEPQEHQTRPVKQKTTRLPQLNILAANKLTEECFICGSGHKLVDCPTFSTASAQHRAEMLKQYERCFACFEPNHQARHCKSRRTCNVEGCRLKHHPLLRGAVRDFPKHPAERPELDKDVARVCSGLIAPSQSEVLLSIVRARLVTNKDTTLEVNVLLDPGSENPGIREDIARQVDLTGPIQNIRLGTFHGIDPTFRSRKVKFQLRSLDDRHRFSVDDALTVQNEWDQFIGSFKALVHDVVSPDAQRIAILRHLLLALA</sequence>
<dbReference type="EMBL" id="KL363300">
    <property type="protein sequence ID" value="KFD48211.1"/>
    <property type="molecule type" value="Genomic_DNA"/>
</dbReference>
<evidence type="ECO:0000313" key="2">
    <source>
        <dbReference type="EMBL" id="KFD48211.1"/>
    </source>
</evidence>
<evidence type="ECO:0000259" key="1">
    <source>
        <dbReference type="SMART" id="SM00343"/>
    </source>
</evidence>
<dbReference type="SMART" id="SM00343">
    <property type="entry name" value="ZnF_C2HC"/>
    <property type="match status" value="2"/>
</dbReference>
<accession>A0A085LTB5</accession>